<evidence type="ECO:0000256" key="4">
    <source>
        <dbReference type="PIRSR" id="PIRSR001112-1"/>
    </source>
</evidence>
<dbReference type="GO" id="GO:0004301">
    <property type="term" value="F:epoxide hydrolase activity"/>
    <property type="evidence" value="ECO:0007669"/>
    <property type="project" value="TreeGrafter"/>
</dbReference>
<organism evidence="6 7">
    <name type="scientific">Jiangella alkaliphila</name>
    <dbReference type="NCBI Taxonomy" id="419479"/>
    <lineage>
        <taxon>Bacteria</taxon>
        <taxon>Bacillati</taxon>
        <taxon>Actinomycetota</taxon>
        <taxon>Actinomycetes</taxon>
        <taxon>Jiangellales</taxon>
        <taxon>Jiangellaceae</taxon>
        <taxon>Jiangella</taxon>
    </lineage>
</organism>
<dbReference type="GO" id="GO:0097176">
    <property type="term" value="P:epoxide metabolic process"/>
    <property type="evidence" value="ECO:0007669"/>
    <property type="project" value="TreeGrafter"/>
</dbReference>
<dbReference type="InterPro" id="IPR000639">
    <property type="entry name" value="Epox_hydrolase-like"/>
</dbReference>
<keyword evidence="3" id="KW-0378">Hydrolase</keyword>
<evidence type="ECO:0000256" key="3">
    <source>
        <dbReference type="ARBA" id="ARBA00022801"/>
    </source>
</evidence>
<feature type="active site" description="Nucleophile" evidence="4">
    <location>
        <position position="171"/>
    </location>
</feature>
<dbReference type="PRINTS" id="PR00412">
    <property type="entry name" value="EPOXHYDRLASE"/>
</dbReference>
<comment type="similarity">
    <text evidence="1">Belongs to the peptidase S33 family.</text>
</comment>
<dbReference type="InterPro" id="IPR029058">
    <property type="entry name" value="AB_hydrolase_fold"/>
</dbReference>
<dbReference type="InterPro" id="IPR016292">
    <property type="entry name" value="Epoxide_hydrolase"/>
</dbReference>
<gene>
    <name evidence="6" type="ORF">SAMN04488563_6893</name>
</gene>
<dbReference type="PANTHER" id="PTHR21661">
    <property type="entry name" value="EPOXIDE HYDROLASE 1-RELATED"/>
    <property type="match status" value="1"/>
</dbReference>
<dbReference type="Pfam" id="PF06441">
    <property type="entry name" value="EHN"/>
    <property type="match status" value="1"/>
</dbReference>
<feature type="active site" description="Proton acceptor" evidence="4">
    <location>
        <position position="356"/>
    </location>
</feature>
<name>A0A1H2M036_9ACTN</name>
<dbReference type="AlphaFoldDB" id="A0A1H2M036"/>
<keyword evidence="2" id="KW-0058">Aromatic hydrocarbons catabolism</keyword>
<dbReference type="STRING" id="419479.SAMN04488563_6893"/>
<reference evidence="7" key="1">
    <citation type="submission" date="2016-10" db="EMBL/GenBank/DDBJ databases">
        <authorList>
            <person name="Varghese N."/>
            <person name="Submissions S."/>
        </authorList>
    </citation>
    <scope>NUCLEOTIDE SEQUENCE [LARGE SCALE GENOMIC DNA]</scope>
    <source>
        <strain evidence="7">DSM 45079</strain>
    </source>
</reference>
<dbReference type="OrthoDB" id="27092at2"/>
<dbReference type="PANTHER" id="PTHR21661:SF35">
    <property type="entry name" value="EPOXIDE HYDROLASE"/>
    <property type="match status" value="1"/>
</dbReference>
<dbReference type="PIRSF" id="PIRSF001112">
    <property type="entry name" value="Epoxide_hydrolase"/>
    <property type="match status" value="1"/>
</dbReference>
<dbReference type="Gene3D" id="3.40.50.1820">
    <property type="entry name" value="alpha/beta hydrolase"/>
    <property type="match status" value="1"/>
</dbReference>
<dbReference type="SUPFAM" id="SSF53474">
    <property type="entry name" value="alpha/beta-Hydrolases"/>
    <property type="match status" value="1"/>
</dbReference>
<evidence type="ECO:0000256" key="1">
    <source>
        <dbReference type="ARBA" id="ARBA00010088"/>
    </source>
</evidence>
<evidence type="ECO:0000256" key="2">
    <source>
        <dbReference type="ARBA" id="ARBA00022797"/>
    </source>
</evidence>
<proteinExistence type="inferred from homology"/>
<evidence type="ECO:0000313" key="6">
    <source>
        <dbReference type="EMBL" id="SDU86504.1"/>
    </source>
</evidence>
<dbReference type="EMBL" id="LT629791">
    <property type="protein sequence ID" value="SDU86504.1"/>
    <property type="molecule type" value="Genomic_DNA"/>
</dbReference>
<sequence length="378" mass="42561">MEPFRIDVPESDLDDLKARLRATRWPEPATVDDWSQGVPLDYLRDLCHYWSTTYDWRRAEAWLSGLPQFRTEIDGLGVHLLHVRSLHDDAFPLVLTHGWPGSILEFRKLIEPLTDPPDPADAFHVVVPSLPGYGFSDKPARAGWGVERIAAAWTTLMDRLGYDRYGAQGSDWGTTVSTLLGVAHPDRVAGIHLMPPLAPPDPATFGDLTDAEESALDSLREADEWGSGYSRQQATRPQTVGYGLVDSPAALCAWIAEKYWFWTDHDGDLDDVVSRDELLDTVMLYWLPAAGASAARLYWESIQQVDEWISNTAGAAVDVPTGCTVFPKELQRPSRRWAEQRFTNIRHWSEPARGGHFAALEQPEIVVDEIRTFFRLVR</sequence>
<dbReference type="Proteomes" id="UP000182977">
    <property type="component" value="Chromosome I"/>
</dbReference>
<evidence type="ECO:0000259" key="5">
    <source>
        <dbReference type="Pfam" id="PF06441"/>
    </source>
</evidence>
<protein>
    <submittedName>
        <fullName evidence="6">Pimeloyl-ACP methyl ester carboxylesterase</fullName>
    </submittedName>
</protein>
<accession>A0A1H2M036</accession>
<dbReference type="InterPro" id="IPR010497">
    <property type="entry name" value="Epoxide_hydro_N"/>
</dbReference>
<dbReference type="RefSeq" id="WP_046772061.1">
    <property type="nucleotide sequence ID" value="NZ_LBMC01000055.1"/>
</dbReference>
<evidence type="ECO:0000313" key="7">
    <source>
        <dbReference type="Proteomes" id="UP000182977"/>
    </source>
</evidence>
<feature type="active site" description="Proton donor" evidence="4">
    <location>
        <position position="298"/>
    </location>
</feature>
<feature type="domain" description="Epoxide hydrolase N-terminal" evidence="5">
    <location>
        <begin position="1"/>
        <end position="106"/>
    </location>
</feature>
<keyword evidence="7" id="KW-1185">Reference proteome</keyword>